<dbReference type="Proteomes" id="UP001227317">
    <property type="component" value="Unassembled WGS sequence"/>
</dbReference>
<evidence type="ECO:0000313" key="3">
    <source>
        <dbReference type="Proteomes" id="UP001227317"/>
    </source>
</evidence>
<dbReference type="SUPFAM" id="SSF160113">
    <property type="entry name" value="YegP-like"/>
    <property type="match status" value="1"/>
</dbReference>
<sequence>MFTGKAPKYKVYRDHRNEWRWTFYAANGEVIAVSSEGYKAERDCLHGITLMKTSADATVLVEE</sequence>
<protein>
    <submittedName>
        <fullName evidence="2">DUF1508 domain-containing protein</fullName>
    </submittedName>
</protein>
<dbReference type="Gene3D" id="3.30.160.160">
    <property type="entry name" value="YegP-like"/>
    <property type="match status" value="1"/>
</dbReference>
<evidence type="ECO:0000313" key="2">
    <source>
        <dbReference type="EMBL" id="MDQ2103681.1"/>
    </source>
</evidence>
<proteinExistence type="predicted"/>
<dbReference type="InterPro" id="IPR010879">
    <property type="entry name" value="DUF1508"/>
</dbReference>
<reference evidence="2 3" key="1">
    <citation type="submission" date="2023-06" db="EMBL/GenBank/DDBJ databases">
        <title>Azospirillum isscasensis sp.nov, a bacterium isolated from rhizosphere soil of rice.</title>
        <authorList>
            <person name="Wang H."/>
        </authorList>
    </citation>
    <scope>NUCLEOTIDE SEQUENCE [LARGE SCALE GENOMIC DNA]</scope>
    <source>
        <strain evidence="2 3">C340-1</strain>
    </source>
</reference>
<dbReference type="EMBL" id="JAUJFI010000056">
    <property type="protein sequence ID" value="MDQ2103681.1"/>
    <property type="molecule type" value="Genomic_DNA"/>
</dbReference>
<keyword evidence="3" id="KW-1185">Reference proteome</keyword>
<accession>A0ABU0WHI1</accession>
<gene>
    <name evidence="2" type="ORF">QSG27_13355</name>
</gene>
<dbReference type="Pfam" id="PF07411">
    <property type="entry name" value="DUF1508"/>
    <property type="match status" value="1"/>
</dbReference>
<feature type="domain" description="DUF1508" evidence="1">
    <location>
        <begin position="16"/>
        <end position="59"/>
    </location>
</feature>
<dbReference type="RefSeq" id="WP_306706894.1">
    <property type="nucleotide sequence ID" value="NZ_JAUJFI010000056.1"/>
</dbReference>
<name>A0ABU0WHI1_9PROT</name>
<evidence type="ECO:0000259" key="1">
    <source>
        <dbReference type="Pfam" id="PF07411"/>
    </source>
</evidence>
<comment type="caution">
    <text evidence="2">The sequence shown here is derived from an EMBL/GenBank/DDBJ whole genome shotgun (WGS) entry which is preliminary data.</text>
</comment>
<dbReference type="InterPro" id="IPR036913">
    <property type="entry name" value="YegP-like_sf"/>
</dbReference>
<organism evidence="2 3">
    <name type="scientific">Azospirillum isscasi</name>
    <dbReference type="NCBI Taxonomy" id="3053926"/>
    <lineage>
        <taxon>Bacteria</taxon>
        <taxon>Pseudomonadati</taxon>
        <taxon>Pseudomonadota</taxon>
        <taxon>Alphaproteobacteria</taxon>
        <taxon>Rhodospirillales</taxon>
        <taxon>Azospirillaceae</taxon>
        <taxon>Azospirillum</taxon>
    </lineage>
</organism>